<keyword evidence="5" id="KW-0862">Zinc</keyword>
<evidence type="ECO:0008006" key="15">
    <source>
        <dbReference type="Google" id="ProtNLM"/>
    </source>
</evidence>
<dbReference type="GO" id="GO:0003723">
    <property type="term" value="F:RNA binding"/>
    <property type="evidence" value="ECO:0007669"/>
    <property type="project" value="UniProtKB-UniRule"/>
</dbReference>
<dbReference type="GO" id="GO:0008270">
    <property type="term" value="F:zinc ion binding"/>
    <property type="evidence" value="ECO:0007669"/>
    <property type="project" value="UniProtKB-KW"/>
</dbReference>
<dbReference type="CDD" id="cd12534">
    <property type="entry name" value="RRM_SARFH"/>
    <property type="match status" value="1"/>
</dbReference>
<dbReference type="SMART" id="SM00360">
    <property type="entry name" value="RRM"/>
    <property type="match status" value="1"/>
</dbReference>
<feature type="compositionally biased region" description="Low complexity" evidence="10">
    <location>
        <begin position="85"/>
        <end position="97"/>
    </location>
</feature>
<evidence type="ECO:0000256" key="2">
    <source>
        <dbReference type="ARBA" id="ARBA00008448"/>
    </source>
</evidence>
<feature type="region of interest" description="Disordered" evidence="10">
    <location>
        <begin position="35"/>
        <end position="121"/>
    </location>
</feature>
<dbReference type="Pfam" id="PF00641">
    <property type="entry name" value="Zn_ribbon_RanBP"/>
    <property type="match status" value="2"/>
</dbReference>
<keyword evidence="14" id="KW-1185">Reference proteome</keyword>
<dbReference type="InterPro" id="IPR035979">
    <property type="entry name" value="RBD_domain_sf"/>
</dbReference>
<dbReference type="GO" id="GO:0005634">
    <property type="term" value="C:nucleus"/>
    <property type="evidence" value="ECO:0007669"/>
    <property type="project" value="UniProtKB-SubCell"/>
</dbReference>
<feature type="domain" description="RRM" evidence="11">
    <location>
        <begin position="126"/>
        <end position="217"/>
    </location>
</feature>
<feature type="compositionally biased region" description="Low complexity" evidence="10">
    <location>
        <begin position="107"/>
        <end position="121"/>
    </location>
</feature>
<feature type="non-terminal residue" evidence="13">
    <location>
        <position position="430"/>
    </location>
</feature>
<dbReference type="GO" id="GO:0006355">
    <property type="term" value="P:regulation of DNA-templated transcription"/>
    <property type="evidence" value="ECO:0007669"/>
    <property type="project" value="InterPro"/>
</dbReference>
<evidence type="ECO:0000256" key="5">
    <source>
        <dbReference type="ARBA" id="ARBA00022833"/>
    </source>
</evidence>
<comment type="caution">
    <text evidence="13">The sequence shown here is derived from an EMBL/GenBank/DDBJ whole genome shotgun (WGS) entry which is preliminary data.</text>
</comment>
<evidence type="ECO:0000256" key="7">
    <source>
        <dbReference type="ARBA" id="ARBA00023242"/>
    </source>
</evidence>
<dbReference type="Gene3D" id="4.10.1060.10">
    <property type="entry name" value="Zinc finger, RanBP2-type"/>
    <property type="match status" value="2"/>
</dbReference>
<dbReference type="SMART" id="SM00547">
    <property type="entry name" value="ZnF_RBZ"/>
    <property type="match status" value="2"/>
</dbReference>
<keyword evidence="7" id="KW-0539">Nucleus</keyword>
<feature type="domain" description="RanBP2-type" evidence="12">
    <location>
        <begin position="319"/>
        <end position="348"/>
    </location>
</feature>
<feature type="region of interest" description="Disordered" evidence="10">
    <location>
        <begin position="342"/>
        <end position="430"/>
    </location>
</feature>
<protein>
    <recommendedName>
        <fullName evidence="15">RNA-binding protein</fullName>
    </recommendedName>
</protein>
<evidence type="ECO:0000259" key="12">
    <source>
        <dbReference type="PROSITE" id="PS50199"/>
    </source>
</evidence>
<comment type="subcellular location">
    <subcellularLocation>
        <location evidence="1">Nucleus</location>
    </subcellularLocation>
</comment>
<dbReference type="PROSITE" id="PS01358">
    <property type="entry name" value="ZF_RANBP2_1"/>
    <property type="match status" value="2"/>
</dbReference>
<dbReference type="SUPFAM" id="SSF90209">
    <property type="entry name" value="Ran binding protein zinc finger-like"/>
    <property type="match status" value="2"/>
</dbReference>
<accession>A0AAD5XF82</accession>
<evidence type="ECO:0000313" key="13">
    <source>
        <dbReference type="EMBL" id="KAJ3119217.1"/>
    </source>
</evidence>
<name>A0AAD5XF82_9FUNG</name>
<dbReference type="Proteomes" id="UP001211907">
    <property type="component" value="Unassembled WGS sequence"/>
</dbReference>
<evidence type="ECO:0000313" key="14">
    <source>
        <dbReference type="Proteomes" id="UP001211907"/>
    </source>
</evidence>
<feature type="compositionally biased region" description="Gly residues" evidence="10">
    <location>
        <begin position="235"/>
        <end position="253"/>
    </location>
</feature>
<feature type="compositionally biased region" description="Gly residues" evidence="10">
    <location>
        <begin position="368"/>
        <end position="415"/>
    </location>
</feature>
<feature type="domain" description="RanBP2-type" evidence="12">
    <location>
        <begin position="267"/>
        <end position="296"/>
    </location>
</feature>
<dbReference type="AlphaFoldDB" id="A0AAD5XF82"/>
<dbReference type="Gene3D" id="3.30.70.330">
    <property type="match status" value="1"/>
</dbReference>
<feature type="region of interest" description="Disordered" evidence="10">
    <location>
        <begin position="225"/>
        <end position="253"/>
    </location>
</feature>
<keyword evidence="3" id="KW-0479">Metal-binding</keyword>
<dbReference type="SUPFAM" id="SSF54928">
    <property type="entry name" value="RNA-binding domain, RBD"/>
    <property type="match status" value="1"/>
</dbReference>
<gene>
    <name evidence="13" type="ORF">HK100_000420</name>
</gene>
<feature type="compositionally biased region" description="Low complexity" evidence="10">
    <location>
        <begin position="35"/>
        <end position="57"/>
    </location>
</feature>
<keyword evidence="4 9" id="KW-0863">Zinc-finger</keyword>
<evidence type="ECO:0000256" key="6">
    <source>
        <dbReference type="ARBA" id="ARBA00022884"/>
    </source>
</evidence>
<comment type="similarity">
    <text evidence="2">Belongs to the RRM TET family.</text>
</comment>
<evidence type="ECO:0000256" key="10">
    <source>
        <dbReference type="SAM" id="MobiDB-lite"/>
    </source>
</evidence>
<dbReference type="InterPro" id="IPR000504">
    <property type="entry name" value="RRM_dom"/>
</dbReference>
<feature type="compositionally biased region" description="Basic and acidic residues" evidence="10">
    <location>
        <begin position="416"/>
        <end position="430"/>
    </location>
</feature>
<evidence type="ECO:0000256" key="4">
    <source>
        <dbReference type="ARBA" id="ARBA00022771"/>
    </source>
</evidence>
<feature type="region of interest" description="Disordered" evidence="10">
    <location>
        <begin position="291"/>
        <end position="321"/>
    </location>
</feature>
<proteinExistence type="inferred from homology"/>
<evidence type="ECO:0000256" key="9">
    <source>
        <dbReference type="PROSITE-ProRule" id="PRU00322"/>
    </source>
</evidence>
<evidence type="ECO:0000256" key="8">
    <source>
        <dbReference type="PROSITE-ProRule" id="PRU00176"/>
    </source>
</evidence>
<dbReference type="EMBL" id="JADGJH010001083">
    <property type="protein sequence ID" value="KAJ3119217.1"/>
    <property type="molecule type" value="Genomic_DNA"/>
</dbReference>
<dbReference type="InterPro" id="IPR001876">
    <property type="entry name" value="Znf_RanBP2"/>
</dbReference>
<dbReference type="PROSITE" id="PS50102">
    <property type="entry name" value="RRM"/>
    <property type="match status" value="1"/>
</dbReference>
<feature type="compositionally biased region" description="Gly residues" evidence="10">
    <location>
        <begin position="299"/>
        <end position="314"/>
    </location>
</feature>
<reference evidence="13" key="1">
    <citation type="submission" date="2020-05" db="EMBL/GenBank/DDBJ databases">
        <title>Phylogenomic resolution of chytrid fungi.</title>
        <authorList>
            <person name="Stajich J.E."/>
            <person name="Amses K."/>
            <person name="Simmons R."/>
            <person name="Seto K."/>
            <person name="Myers J."/>
            <person name="Bonds A."/>
            <person name="Quandt C.A."/>
            <person name="Barry K."/>
            <person name="Liu P."/>
            <person name="Grigoriev I."/>
            <person name="Longcore J.E."/>
            <person name="James T.Y."/>
        </authorList>
    </citation>
    <scope>NUCLEOTIDE SEQUENCE</scope>
    <source>
        <strain evidence="13">JEL0513</strain>
    </source>
</reference>
<dbReference type="InterPro" id="IPR012677">
    <property type="entry name" value="Nucleotide-bd_a/b_plait_sf"/>
</dbReference>
<dbReference type="PANTHER" id="PTHR23238">
    <property type="entry name" value="RNA BINDING PROTEIN"/>
    <property type="match status" value="1"/>
</dbReference>
<dbReference type="InterPro" id="IPR034870">
    <property type="entry name" value="TET_fam"/>
</dbReference>
<sequence>MSTPPSATTESDPYAQYGGYEAYMAAWAQYYASAGASGAEQGQQDNNAAGGSASGSGLVNGTAYNSNNNSSSRGDRQYSGGGGQYSRSSHSATASSTNNIPLGVRNSAGPSSVASAPSVPSGKSEDTIYINGLPPSVTVAAIAEYFGTVGIIKTDKKLRPPGPKIWIYRDKATQLPKGDATLTYEDPPAASAAITFFNGKPFRGGSGEPLLVQLADAPAGAVKFAESGGNDRRGGFGGRGGGRGGGGSGGYGRGGGGGGGGGGLGGAEGDWECPSCSNKNFARRFECNRCQTPRPAGLGDSGSSGGGGGGGGRGAPPARDGDWECGSCGNKNFARRHECNKCQAPKPRDANGGGGGESRPYGDRDWSGGRGGGDSSGRGRGGHGGSGGAHDNGGGGRGDYGGGRGGDSRGGGGGYGDRRRDDHADDRRDR</sequence>
<organism evidence="13 14">
    <name type="scientific">Physocladia obscura</name>
    <dbReference type="NCBI Taxonomy" id="109957"/>
    <lineage>
        <taxon>Eukaryota</taxon>
        <taxon>Fungi</taxon>
        <taxon>Fungi incertae sedis</taxon>
        <taxon>Chytridiomycota</taxon>
        <taxon>Chytridiomycota incertae sedis</taxon>
        <taxon>Chytridiomycetes</taxon>
        <taxon>Chytridiales</taxon>
        <taxon>Chytriomycetaceae</taxon>
        <taxon>Physocladia</taxon>
    </lineage>
</organism>
<evidence type="ECO:0000259" key="11">
    <source>
        <dbReference type="PROSITE" id="PS50102"/>
    </source>
</evidence>
<evidence type="ECO:0000256" key="1">
    <source>
        <dbReference type="ARBA" id="ARBA00004123"/>
    </source>
</evidence>
<dbReference type="InterPro" id="IPR036443">
    <property type="entry name" value="Znf_RanBP2_sf"/>
</dbReference>
<keyword evidence="6 8" id="KW-0694">RNA-binding</keyword>
<evidence type="ECO:0000256" key="3">
    <source>
        <dbReference type="ARBA" id="ARBA00022723"/>
    </source>
</evidence>
<dbReference type="PROSITE" id="PS50199">
    <property type="entry name" value="ZF_RANBP2_2"/>
    <property type="match status" value="2"/>
</dbReference>
<dbReference type="Pfam" id="PF00076">
    <property type="entry name" value="RRM_1"/>
    <property type="match status" value="1"/>
</dbReference>